<name>A0A173MMS1_9BACT</name>
<organism evidence="7 8">
    <name type="scientific">Filimonas lacunae</name>
    <dbReference type="NCBI Taxonomy" id="477680"/>
    <lineage>
        <taxon>Bacteria</taxon>
        <taxon>Pseudomonadati</taxon>
        <taxon>Bacteroidota</taxon>
        <taxon>Chitinophagia</taxon>
        <taxon>Chitinophagales</taxon>
        <taxon>Chitinophagaceae</taxon>
        <taxon>Filimonas</taxon>
    </lineage>
</organism>
<accession>A0A173MMS1</accession>
<dbReference type="OrthoDB" id="9785707at2"/>
<feature type="domain" description="DprA winged helix" evidence="6">
    <location>
        <begin position="309"/>
        <end position="365"/>
    </location>
</feature>
<dbReference type="InterPro" id="IPR010994">
    <property type="entry name" value="RuvA_2-like"/>
</dbReference>
<evidence type="ECO:0000313" key="8">
    <source>
        <dbReference type="Proteomes" id="UP000186917"/>
    </source>
</evidence>
<dbReference type="Pfam" id="PF02481">
    <property type="entry name" value="DNA_processg_A"/>
    <property type="match status" value="1"/>
</dbReference>
<dbReference type="RefSeq" id="WP_076374815.1">
    <property type="nucleotide sequence ID" value="NZ_AP017422.1"/>
</dbReference>
<keyword evidence="2" id="KW-0227">DNA damage</keyword>
<dbReference type="SUPFAM" id="SSF102405">
    <property type="entry name" value="MCP/YpsA-like"/>
    <property type="match status" value="1"/>
</dbReference>
<keyword evidence="3" id="KW-0234">DNA repair</keyword>
<dbReference type="PANTHER" id="PTHR43022">
    <property type="entry name" value="PROTEIN SMF"/>
    <property type="match status" value="1"/>
</dbReference>
<gene>
    <name evidence="7" type="ORF">SAMN05421788_101206</name>
</gene>
<reference evidence="8" key="1">
    <citation type="submission" date="2017-01" db="EMBL/GenBank/DDBJ databases">
        <authorList>
            <person name="Varghese N."/>
            <person name="Submissions S."/>
        </authorList>
    </citation>
    <scope>NUCLEOTIDE SEQUENCE [LARGE SCALE GENOMIC DNA]</scope>
    <source>
        <strain evidence="8">DSM 21054</strain>
    </source>
</reference>
<evidence type="ECO:0000259" key="5">
    <source>
        <dbReference type="Pfam" id="PF12826"/>
    </source>
</evidence>
<dbReference type="EMBL" id="FTOR01000001">
    <property type="protein sequence ID" value="SIS61101.1"/>
    <property type="molecule type" value="Genomic_DNA"/>
</dbReference>
<dbReference type="GO" id="GO:0006281">
    <property type="term" value="P:DNA repair"/>
    <property type="evidence" value="ECO:0007669"/>
    <property type="project" value="UniProtKB-KW"/>
</dbReference>
<evidence type="ECO:0000259" key="4">
    <source>
        <dbReference type="Pfam" id="PF02481"/>
    </source>
</evidence>
<evidence type="ECO:0000256" key="3">
    <source>
        <dbReference type="ARBA" id="ARBA00023204"/>
    </source>
</evidence>
<dbReference type="InterPro" id="IPR041614">
    <property type="entry name" value="DprA_WH"/>
</dbReference>
<dbReference type="STRING" id="477680.SAMN05421788_101206"/>
<evidence type="ECO:0000259" key="6">
    <source>
        <dbReference type="Pfam" id="PF17782"/>
    </source>
</evidence>
<keyword evidence="8" id="KW-1185">Reference proteome</keyword>
<dbReference type="AlphaFoldDB" id="A0A173MMS1"/>
<dbReference type="KEGG" id="fln:FLA_4797"/>
<dbReference type="Proteomes" id="UP000186917">
    <property type="component" value="Unassembled WGS sequence"/>
</dbReference>
<dbReference type="SUPFAM" id="SSF47781">
    <property type="entry name" value="RuvA domain 2-like"/>
    <property type="match status" value="1"/>
</dbReference>
<evidence type="ECO:0000256" key="2">
    <source>
        <dbReference type="ARBA" id="ARBA00022763"/>
    </source>
</evidence>
<dbReference type="NCBIfam" id="TIGR00732">
    <property type="entry name" value="dprA"/>
    <property type="match status" value="1"/>
</dbReference>
<dbReference type="Gene3D" id="3.40.50.450">
    <property type="match status" value="1"/>
</dbReference>
<dbReference type="Gene3D" id="1.10.10.10">
    <property type="entry name" value="Winged helix-like DNA-binding domain superfamily/Winged helix DNA-binding domain"/>
    <property type="match status" value="1"/>
</dbReference>
<dbReference type="Pfam" id="PF17782">
    <property type="entry name" value="WHD_DprA"/>
    <property type="match status" value="1"/>
</dbReference>
<protein>
    <submittedName>
        <fullName evidence="7">DNA processing protein</fullName>
    </submittedName>
</protein>
<dbReference type="Pfam" id="PF12826">
    <property type="entry name" value="HHH_2"/>
    <property type="match status" value="1"/>
</dbReference>
<dbReference type="InterPro" id="IPR041663">
    <property type="entry name" value="DisA/LigA_HHH"/>
</dbReference>
<feature type="domain" description="DisA/LigA helix-hairpin-helix motif" evidence="5">
    <location>
        <begin position="18"/>
        <end position="65"/>
    </location>
</feature>
<dbReference type="InterPro" id="IPR057666">
    <property type="entry name" value="DrpA_SLOG"/>
</dbReference>
<evidence type="ECO:0000313" key="7">
    <source>
        <dbReference type="EMBL" id="SIS61101.1"/>
    </source>
</evidence>
<dbReference type="PANTHER" id="PTHR43022:SF1">
    <property type="entry name" value="PROTEIN SMF"/>
    <property type="match status" value="1"/>
</dbReference>
<proteinExistence type="inferred from homology"/>
<evidence type="ECO:0000256" key="1">
    <source>
        <dbReference type="ARBA" id="ARBA00006525"/>
    </source>
</evidence>
<feature type="domain" description="Smf/DprA SLOG" evidence="4">
    <location>
        <begin position="85"/>
        <end position="293"/>
    </location>
</feature>
<comment type="similarity">
    <text evidence="1">Belongs to the DprA/Smf family.</text>
</comment>
<dbReference type="GO" id="GO:0009294">
    <property type="term" value="P:DNA-mediated transformation"/>
    <property type="evidence" value="ECO:0007669"/>
    <property type="project" value="InterPro"/>
</dbReference>
<dbReference type="InterPro" id="IPR036388">
    <property type="entry name" value="WH-like_DNA-bd_sf"/>
</dbReference>
<sequence length="371" mass="40138">MLANKQDDLLYQIALTMVPHIGAVQAKILIDHFGDASSVFKANSKQLSGIENIGTVRAGSITNFSGFQAAEEQIRFIEKYRIQPLFITDAHYPQRLLHCNDAPTILYYKGNAHLNATKVISVIGTRGCTHYGRQVTEKLIADLAGLDVLVVSGLALGVDAIAHKAALTHGLETVGVLAHGLDTLYPYQHKALAKEMVEHGGLLTEFCQGTAPDKHNFPKRNRIVAGMADATILIETAIKGGSIITAELAYSYNRELFAIPGKITDAKSAGCNQLIQNNKAILLTDTSQLLETMGWAKPAPAPDTPLPVETTDLSKEEQIIVAICREKELTHIDDLQSRSGLHSSAVATAVLQLELQGLLISLAGKMYQLTI</sequence>
<dbReference type="InterPro" id="IPR003488">
    <property type="entry name" value="DprA"/>
</dbReference>